<keyword evidence="13" id="KW-1185">Reference proteome</keyword>
<organism evidence="12 13">
    <name type="scientific">Ectocarpus siliculosus</name>
    <name type="common">Brown alga</name>
    <name type="synonym">Conferva siliculosa</name>
    <dbReference type="NCBI Taxonomy" id="2880"/>
    <lineage>
        <taxon>Eukaryota</taxon>
        <taxon>Sar</taxon>
        <taxon>Stramenopiles</taxon>
        <taxon>Ochrophyta</taxon>
        <taxon>PX clade</taxon>
        <taxon>Phaeophyceae</taxon>
        <taxon>Ectocarpales</taxon>
        <taxon>Ectocarpaceae</taxon>
        <taxon>Ectocarpus</taxon>
    </lineage>
</organism>
<dbReference type="AlphaFoldDB" id="D8LRP9"/>
<dbReference type="GO" id="GO:0043137">
    <property type="term" value="P:DNA replication, removal of RNA primer"/>
    <property type="evidence" value="ECO:0007669"/>
    <property type="project" value="TreeGrafter"/>
</dbReference>
<dbReference type="SUPFAM" id="SSF53098">
    <property type="entry name" value="Ribonuclease H-like"/>
    <property type="match status" value="1"/>
</dbReference>
<dbReference type="GO" id="GO:0046872">
    <property type="term" value="F:metal ion binding"/>
    <property type="evidence" value="ECO:0007669"/>
    <property type="project" value="UniProtKB-KW"/>
</dbReference>
<proteinExistence type="inferred from homology"/>
<comment type="similarity">
    <text evidence="3">Belongs to the RNase HII family. Eukaryotic subfamily.</text>
</comment>
<dbReference type="FunCoup" id="D8LRP9">
    <property type="interactions" value="236"/>
</dbReference>
<dbReference type="Gene3D" id="3.30.420.10">
    <property type="entry name" value="Ribonuclease H-like superfamily/Ribonuclease H"/>
    <property type="match status" value="1"/>
</dbReference>
<dbReference type="PANTHER" id="PTHR10954:SF7">
    <property type="entry name" value="RIBONUCLEASE H2 SUBUNIT A"/>
    <property type="match status" value="1"/>
</dbReference>
<sequence length="320" mass="35404">MPEGNVQHSNDGGEEPKENARRSPTACFGSALISSKIPPRCRGLDGEGGVILGIDEAGRGPVLGPMTYGAAYWSCADDKEMSAKGFDDSKALTSDQRTSLFDRIDRTPEVGWVLRLISARELSDKMCRKVPYSLNVISHDAAAELIRAVQARGVKVTQVYVDTVGDPAFYQSKLEKEFGKGIKFVVAKKADSLYKTASAASIVAKVTRDRIVEGWQWSEPNLDFSEDRKYGSGYPGDEKCKKWLESNVDPVFGFPDICRFSWGTTKEILKGPTRKRVDWEEEPDEEAAGMNSIASFMVQPKKKARANLFVKRGLELVDTF</sequence>
<evidence type="ECO:0000256" key="10">
    <source>
        <dbReference type="SAM" id="MobiDB-lite"/>
    </source>
</evidence>
<evidence type="ECO:0000256" key="6">
    <source>
        <dbReference type="ARBA" id="ARBA00022759"/>
    </source>
</evidence>
<dbReference type="InterPro" id="IPR012337">
    <property type="entry name" value="RNaseH-like_sf"/>
</dbReference>
<dbReference type="FunFam" id="1.10.10.460:FF:000001">
    <property type="entry name" value="Ribonuclease"/>
    <property type="match status" value="1"/>
</dbReference>
<dbReference type="InterPro" id="IPR036397">
    <property type="entry name" value="RNaseH_sf"/>
</dbReference>
<dbReference type="EMBL" id="FN648916">
    <property type="protein sequence ID" value="CBN77810.1"/>
    <property type="molecule type" value="Genomic_DNA"/>
</dbReference>
<comment type="catalytic activity">
    <reaction evidence="1 8 9">
        <text>Endonucleolytic cleavage to 5'-phosphomonoester.</text>
        <dbReference type="EC" id="3.1.26.4"/>
    </reaction>
</comment>
<comment type="function">
    <text evidence="9">Endonuclease that specifically degrades the RNA of RNA-DNA hybrids.</text>
</comment>
<dbReference type="InParanoid" id="D8LRP9"/>
<feature type="domain" description="RNase H type-2" evidence="11">
    <location>
        <begin position="49"/>
        <end position="274"/>
    </location>
</feature>
<evidence type="ECO:0000256" key="5">
    <source>
        <dbReference type="ARBA" id="ARBA00022723"/>
    </source>
</evidence>
<evidence type="ECO:0000256" key="3">
    <source>
        <dbReference type="ARBA" id="ARBA00007058"/>
    </source>
</evidence>
<dbReference type="OMA" id="REECRFF"/>
<dbReference type="GO" id="GO:0032299">
    <property type="term" value="C:ribonuclease H2 complex"/>
    <property type="evidence" value="ECO:0007669"/>
    <property type="project" value="TreeGrafter"/>
</dbReference>
<evidence type="ECO:0000313" key="13">
    <source>
        <dbReference type="Proteomes" id="UP000002630"/>
    </source>
</evidence>
<keyword evidence="4 8" id="KW-0540">Nuclease</keyword>
<comment type="cofactor">
    <cofactor evidence="8">
        <name>Mn(2+)</name>
        <dbReference type="ChEBI" id="CHEBI:29035"/>
    </cofactor>
    <cofactor evidence="8">
        <name>Mg(2+)</name>
        <dbReference type="ChEBI" id="CHEBI:18420"/>
    </cofactor>
    <text evidence="8">Manganese or magnesium. Binds 1 divalent metal ion per monomer in the absence of substrate. May bind a second metal ion after substrate binding.</text>
</comment>
<feature type="binding site" evidence="8">
    <location>
        <position position="55"/>
    </location>
    <ligand>
        <name>a divalent metal cation</name>
        <dbReference type="ChEBI" id="CHEBI:60240"/>
    </ligand>
</feature>
<dbReference type="CDD" id="cd07181">
    <property type="entry name" value="RNase_HII_eukaryota_like"/>
    <property type="match status" value="1"/>
</dbReference>
<dbReference type="InterPro" id="IPR024567">
    <property type="entry name" value="RNase_HII/HIII_dom"/>
</dbReference>
<evidence type="ECO:0000256" key="4">
    <source>
        <dbReference type="ARBA" id="ARBA00022722"/>
    </source>
</evidence>
<dbReference type="FunFam" id="3.30.420.10:FF:000016">
    <property type="entry name" value="Ribonuclease"/>
    <property type="match status" value="1"/>
</dbReference>
<dbReference type="Proteomes" id="UP000002630">
    <property type="component" value="Linkage Group LG26"/>
</dbReference>
<dbReference type="Gene3D" id="1.10.10.460">
    <property type="entry name" value="Ribonuclease hii. Domain 2"/>
    <property type="match status" value="1"/>
</dbReference>
<dbReference type="InterPro" id="IPR001352">
    <property type="entry name" value="RNase_HII/HIII"/>
</dbReference>
<dbReference type="GO" id="GO:0003723">
    <property type="term" value="F:RNA binding"/>
    <property type="evidence" value="ECO:0007669"/>
    <property type="project" value="UniProtKB-UniRule"/>
</dbReference>
<comment type="cofactor">
    <cofactor evidence="2">
        <name>Mg(2+)</name>
        <dbReference type="ChEBI" id="CHEBI:18420"/>
    </cofactor>
</comment>
<gene>
    <name evidence="12" type="ORF">Esi_0069_0101</name>
</gene>
<dbReference type="GO" id="GO:0006298">
    <property type="term" value="P:mismatch repair"/>
    <property type="evidence" value="ECO:0007669"/>
    <property type="project" value="TreeGrafter"/>
</dbReference>
<evidence type="ECO:0000259" key="11">
    <source>
        <dbReference type="PROSITE" id="PS51975"/>
    </source>
</evidence>
<evidence type="ECO:0000256" key="7">
    <source>
        <dbReference type="ARBA" id="ARBA00022801"/>
    </source>
</evidence>
<evidence type="ECO:0000256" key="9">
    <source>
        <dbReference type="RuleBase" id="RU003515"/>
    </source>
</evidence>
<evidence type="ECO:0000256" key="2">
    <source>
        <dbReference type="ARBA" id="ARBA00001946"/>
    </source>
</evidence>
<evidence type="ECO:0000313" key="12">
    <source>
        <dbReference type="EMBL" id="CBN77810.1"/>
    </source>
</evidence>
<dbReference type="PROSITE" id="PS51975">
    <property type="entry name" value="RNASE_H_2"/>
    <property type="match status" value="1"/>
</dbReference>
<reference evidence="12 13" key="1">
    <citation type="journal article" date="2010" name="Nature">
        <title>The Ectocarpus genome and the independent evolution of multicellularity in brown algae.</title>
        <authorList>
            <person name="Cock J.M."/>
            <person name="Sterck L."/>
            <person name="Rouze P."/>
            <person name="Scornet D."/>
            <person name="Allen A.E."/>
            <person name="Amoutzias G."/>
            <person name="Anthouard V."/>
            <person name="Artiguenave F."/>
            <person name="Aury J.M."/>
            <person name="Badger J.H."/>
            <person name="Beszteri B."/>
            <person name="Billiau K."/>
            <person name="Bonnet E."/>
            <person name="Bothwell J.H."/>
            <person name="Bowler C."/>
            <person name="Boyen C."/>
            <person name="Brownlee C."/>
            <person name="Carrano C.J."/>
            <person name="Charrier B."/>
            <person name="Cho G.Y."/>
            <person name="Coelho S.M."/>
            <person name="Collen J."/>
            <person name="Corre E."/>
            <person name="Da Silva C."/>
            <person name="Delage L."/>
            <person name="Delaroque N."/>
            <person name="Dittami S.M."/>
            <person name="Doulbeau S."/>
            <person name="Elias M."/>
            <person name="Farnham G."/>
            <person name="Gachon C.M."/>
            <person name="Gschloessl B."/>
            <person name="Heesch S."/>
            <person name="Jabbari K."/>
            <person name="Jubin C."/>
            <person name="Kawai H."/>
            <person name="Kimura K."/>
            <person name="Kloareg B."/>
            <person name="Kupper F.C."/>
            <person name="Lang D."/>
            <person name="Le Bail A."/>
            <person name="Leblanc C."/>
            <person name="Lerouge P."/>
            <person name="Lohr M."/>
            <person name="Lopez P.J."/>
            <person name="Martens C."/>
            <person name="Maumus F."/>
            <person name="Michel G."/>
            <person name="Miranda-Saavedra D."/>
            <person name="Morales J."/>
            <person name="Moreau H."/>
            <person name="Motomura T."/>
            <person name="Nagasato C."/>
            <person name="Napoli C.A."/>
            <person name="Nelson D.R."/>
            <person name="Nyvall-Collen P."/>
            <person name="Peters A.F."/>
            <person name="Pommier C."/>
            <person name="Potin P."/>
            <person name="Poulain J."/>
            <person name="Quesneville H."/>
            <person name="Read B."/>
            <person name="Rensing S.A."/>
            <person name="Ritter A."/>
            <person name="Rousvoal S."/>
            <person name="Samanta M."/>
            <person name="Samson G."/>
            <person name="Schroeder D.C."/>
            <person name="Segurens B."/>
            <person name="Strittmatter M."/>
            <person name="Tonon T."/>
            <person name="Tregear J.W."/>
            <person name="Valentin K."/>
            <person name="von Dassow P."/>
            <person name="Yamagishi T."/>
            <person name="Van de Peer Y."/>
            <person name="Wincker P."/>
        </authorList>
    </citation>
    <scope>NUCLEOTIDE SEQUENCE [LARGE SCALE GENOMIC DNA]</scope>
    <source>
        <strain evidence="13">Ec32 / CCAP1310/4</strain>
    </source>
</reference>
<dbReference type="Pfam" id="PF01351">
    <property type="entry name" value="RNase_HII"/>
    <property type="match status" value="1"/>
</dbReference>
<keyword evidence="6 8" id="KW-0255">Endonuclease</keyword>
<dbReference type="InterPro" id="IPR023160">
    <property type="entry name" value="RNase_HII_hlx-loop-hlx_cap_dom"/>
</dbReference>
<keyword evidence="5 8" id="KW-0479">Metal-binding</keyword>
<dbReference type="eggNOG" id="KOG2299">
    <property type="taxonomic scope" value="Eukaryota"/>
</dbReference>
<dbReference type="EMBL" id="FN649751">
    <property type="protein sequence ID" value="CBN77810.1"/>
    <property type="molecule type" value="Genomic_DNA"/>
</dbReference>
<evidence type="ECO:0000256" key="8">
    <source>
        <dbReference type="PROSITE-ProRule" id="PRU01319"/>
    </source>
</evidence>
<dbReference type="EC" id="3.1.26.4" evidence="9"/>
<dbReference type="InterPro" id="IPR004649">
    <property type="entry name" value="RNase_H2_suA"/>
</dbReference>
<feature type="binding site" evidence="8">
    <location>
        <position position="56"/>
    </location>
    <ligand>
        <name>a divalent metal cation</name>
        <dbReference type="ChEBI" id="CHEBI:60240"/>
    </ligand>
</feature>
<accession>D8LRP9</accession>
<keyword evidence="7 8" id="KW-0378">Hydrolase</keyword>
<feature type="binding site" evidence="8">
    <location>
        <position position="162"/>
    </location>
    <ligand>
        <name>a divalent metal cation</name>
        <dbReference type="ChEBI" id="CHEBI:60240"/>
    </ligand>
</feature>
<dbReference type="PANTHER" id="PTHR10954">
    <property type="entry name" value="RIBONUCLEASE H2 SUBUNIT A"/>
    <property type="match status" value="1"/>
</dbReference>
<feature type="compositionally biased region" description="Polar residues" evidence="10">
    <location>
        <begin position="1"/>
        <end position="10"/>
    </location>
</feature>
<evidence type="ECO:0000256" key="1">
    <source>
        <dbReference type="ARBA" id="ARBA00000077"/>
    </source>
</evidence>
<feature type="region of interest" description="Disordered" evidence="10">
    <location>
        <begin position="1"/>
        <end position="24"/>
    </location>
</feature>
<dbReference type="STRING" id="2880.D8LRP9"/>
<name>D8LRP9_ECTSI</name>
<dbReference type="OrthoDB" id="7462577at2759"/>
<dbReference type="GO" id="GO:0004523">
    <property type="term" value="F:RNA-DNA hybrid ribonuclease activity"/>
    <property type="evidence" value="ECO:0007669"/>
    <property type="project" value="UniProtKB-UniRule"/>
</dbReference>
<protein>
    <recommendedName>
        <fullName evidence="9">Ribonuclease</fullName>
        <ecNumber evidence="9">3.1.26.4</ecNumber>
    </recommendedName>
</protein>
<dbReference type="NCBIfam" id="TIGR00729">
    <property type="entry name" value="ribonuclease HII"/>
    <property type="match status" value="1"/>
</dbReference>